<dbReference type="STRING" id="599839.J4IAS2"/>
<evidence type="ECO:0000256" key="2">
    <source>
        <dbReference type="ARBA" id="ARBA00022741"/>
    </source>
</evidence>
<feature type="compositionally biased region" description="Polar residues" evidence="6">
    <location>
        <begin position="137"/>
        <end position="146"/>
    </location>
</feature>
<feature type="region of interest" description="Disordered" evidence="6">
    <location>
        <begin position="413"/>
        <end position="442"/>
    </location>
</feature>
<dbReference type="Proteomes" id="UP000006352">
    <property type="component" value="Unassembled WGS sequence"/>
</dbReference>
<dbReference type="SMART" id="SM00487">
    <property type="entry name" value="DEXDc"/>
    <property type="match status" value="1"/>
</dbReference>
<evidence type="ECO:0000256" key="6">
    <source>
        <dbReference type="SAM" id="MobiDB-lite"/>
    </source>
</evidence>
<keyword evidence="3" id="KW-0378">Hydrolase</keyword>
<dbReference type="InterPro" id="IPR011545">
    <property type="entry name" value="DEAD/DEAH_box_helicase_dom"/>
</dbReference>
<sequence length="960" mass="102458">MDPIARSPALNPASTPFFPGGMRVNDDEGRGSSIGFRVPLNREQHYSTSGSTISLSPSEHRSMRSSPISLQDDRDRNSGPGVHLNSSDEGPRHSPASNQPEGDRTFSAHERQVARSMSGTTDSIPEGDDTPSPAIPNGQSASNISFLGNMLGRGRDRLNTPPVVLDTSNTRSSLVHAPFLSSSPASSLDSGSHFASSADLSISFDTQLRASPFVHDLIDRLIRCEYTSREIQRDLNDVHRKLDILVERTLHTNGPPEFKDPFAPAPASQTLFSSANGPRASMNASIAPNQPAPTDDISQISNRLNTLTTSVGQLLALQTQQMQAAGAGLQSVPLLPGNIGQGDLSSNQATPQQVLSTGSTLGHGLPGRPDMRPNPRMPNPPMRTWSAGNIDVPLRPADSSGPLNRQDTLFRDKRRSVSALMRRDSAGGENLTGGSSSTREGGPIITKWDQLALAPDLLRSLNTFGVGPPNKIQQRALPFLLRGADIIAQAPPTQERIAAYVIPAIHVALSNASMRVPVRGPLVVMISTTVDQATQAQRMIRDLGGPIGIKSALGVGSASAGVDLNQELRILQQNMPHIICGTPQKLHALFTSPGGMPGTEVRFLVLDEVDQLIARNLHEYVFNIIKLLPPPRSRPLGATSPGSNPGSASHASFSAFESNAPNSLIPPMQNAARRFSAIGLRSSPPIESANGGLSQAIERQTALFSNTVPQDVLNLAQAIQLREPVRVLVRRDGNVTHADTSQGARGLRQFYLYLAFTAGGRSDAPLPTTGLGIIGSGRGASSAETAQAREWKLEALADLFDDLDVPQAIIHVGGMTALDAVVYKLASRGLEAVPLHGDMNAGAKLAALNKFRGPPSGIMRQSTAKVLVVYDVQVKTPEVSQIPLIINYGKHSIIGLNHLPKAVEEYAHRVAPAIAPSYSRAGVIINFVTATGGDVEMLRSIECFYKIKCPEVPMSLRDIV</sequence>
<keyword evidence="2" id="KW-0547">Nucleotide-binding</keyword>
<dbReference type="Pfam" id="PF00270">
    <property type="entry name" value="DEAD"/>
    <property type="match status" value="1"/>
</dbReference>
<name>J4IAS2_9APHY</name>
<proteinExistence type="predicted"/>
<dbReference type="GO" id="GO:0003676">
    <property type="term" value="F:nucleic acid binding"/>
    <property type="evidence" value="ECO:0007669"/>
    <property type="project" value="InterPro"/>
</dbReference>
<feature type="compositionally biased region" description="Polar residues" evidence="6">
    <location>
        <begin position="343"/>
        <end position="360"/>
    </location>
</feature>
<evidence type="ECO:0000259" key="8">
    <source>
        <dbReference type="PROSITE" id="PS51194"/>
    </source>
</evidence>
<dbReference type="AlphaFoldDB" id="J4IAS2"/>
<accession>J4IAS2</accession>
<dbReference type="GeneID" id="24098317"/>
<dbReference type="GO" id="GO:0005524">
    <property type="term" value="F:ATP binding"/>
    <property type="evidence" value="ECO:0007669"/>
    <property type="project" value="UniProtKB-KW"/>
</dbReference>
<dbReference type="GO" id="GO:0003724">
    <property type="term" value="F:RNA helicase activity"/>
    <property type="evidence" value="ECO:0007669"/>
    <property type="project" value="UniProtKB-EC"/>
</dbReference>
<reference evidence="9 10" key="1">
    <citation type="journal article" date="2012" name="Appl. Environ. Microbiol.">
        <title>Short-read sequencing for genomic analysis of the brown rot fungus Fibroporia radiculosa.</title>
        <authorList>
            <person name="Tang J.D."/>
            <person name="Perkins A.D."/>
            <person name="Sonstegard T.S."/>
            <person name="Schroeder S.G."/>
            <person name="Burgess S.C."/>
            <person name="Diehl S.V."/>
        </authorList>
    </citation>
    <scope>NUCLEOTIDE SEQUENCE [LARGE SCALE GENOMIC DNA]</scope>
    <source>
        <strain evidence="9 10">TFFH 294</strain>
    </source>
</reference>
<dbReference type="SUPFAM" id="SSF52540">
    <property type="entry name" value="P-loop containing nucleoside triphosphate hydrolases"/>
    <property type="match status" value="2"/>
</dbReference>
<evidence type="ECO:0000313" key="9">
    <source>
        <dbReference type="EMBL" id="CCM03406.1"/>
    </source>
</evidence>
<feature type="region of interest" description="Disordered" evidence="6">
    <location>
        <begin position="1"/>
        <end position="147"/>
    </location>
</feature>
<dbReference type="InterPro" id="IPR001650">
    <property type="entry name" value="Helicase_C-like"/>
</dbReference>
<keyword evidence="10" id="KW-1185">Reference proteome</keyword>
<feature type="domain" description="Helicase ATP-binding" evidence="7">
    <location>
        <begin position="477"/>
        <end position="726"/>
    </location>
</feature>
<dbReference type="RefSeq" id="XP_012182689.1">
    <property type="nucleotide sequence ID" value="XM_012327299.1"/>
</dbReference>
<feature type="domain" description="Helicase C-terminal" evidence="8">
    <location>
        <begin position="795"/>
        <end position="960"/>
    </location>
</feature>
<dbReference type="HOGENOM" id="CLU_004118_0_0_1"/>
<dbReference type="EC" id="3.6.4.13" evidence="1"/>
<dbReference type="InterPro" id="IPR014001">
    <property type="entry name" value="Helicase_ATP-bd"/>
</dbReference>
<organism evidence="9 10">
    <name type="scientific">Fibroporia radiculosa</name>
    <dbReference type="NCBI Taxonomy" id="599839"/>
    <lineage>
        <taxon>Eukaryota</taxon>
        <taxon>Fungi</taxon>
        <taxon>Dikarya</taxon>
        <taxon>Basidiomycota</taxon>
        <taxon>Agaricomycotina</taxon>
        <taxon>Agaricomycetes</taxon>
        <taxon>Polyporales</taxon>
        <taxon>Fibroporiaceae</taxon>
        <taxon>Fibroporia</taxon>
    </lineage>
</organism>
<dbReference type="PROSITE" id="PS51192">
    <property type="entry name" value="HELICASE_ATP_BIND_1"/>
    <property type="match status" value="1"/>
</dbReference>
<evidence type="ECO:0000256" key="3">
    <source>
        <dbReference type="ARBA" id="ARBA00022801"/>
    </source>
</evidence>
<protein>
    <recommendedName>
        <fullName evidence="1">RNA helicase</fullName>
        <ecNumber evidence="1">3.6.4.13</ecNumber>
    </recommendedName>
</protein>
<dbReference type="Gene3D" id="3.40.50.300">
    <property type="entry name" value="P-loop containing nucleotide triphosphate hydrolases"/>
    <property type="match status" value="2"/>
</dbReference>
<dbReference type="EMBL" id="HE797112">
    <property type="protein sequence ID" value="CCM03406.1"/>
    <property type="molecule type" value="Genomic_DNA"/>
</dbReference>
<keyword evidence="5" id="KW-0067">ATP-binding</keyword>
<feature type="region of interest" description="Disordered" evidence="6">
    <location>
        <begin position="340"/>
        <end position="378"/>
    </location>
</feature>
<dbReference type="InParanoid" id="J4IAS2"/>
<dbReference type="PROSITE" id="PS51194">
    <property type="entry name" value="HELICASE_CTER"/>
    <property type="match status" value="1"/>
</dbReference>
<dbReference type="GO" id="GO:0016787">
    <property type="term" value="F:hydrolase activity"/>
    <property type="evidence" value="ECO:0007669"/>
    <property type="project" value="UniProtKB-KW"/>
</dbReference>
<evidence type="ECO:0000313" key="10">
    <source>
        <dbReference type="Proteomes" id="UP000006352"/>
    </source>
</evidence>
<dbReference type="OrthoDB" id="4726at2759"/>
<evidence type="ECO:0000256" key="1">
    <source>
        <dbReference type="ARBA" id="ARBA00012552"/>
    </source>
</evidence>
<feature type="compositionally biased region" description="Basic and acidic residues" evidence="6">
    <location>
        <begin position="101"/>
        <end position="113"/>
    </location>
</feature>
<gene>
    <name evidence="9" type="ORF">FIBRA_05537</name>
</gene>
<evidence type="ECO:0000256" key="5">
    <source>
        <dbReference type="ARBA" id="ARBA00022840"/>
    </source>
</evidence>
<feature type="compositionally biased region" description="Polar residues" evidence="6">
    <location>
        <begin position="271"/>
        <end position="288"/>
    </location>
</feature>
<evidence type="ECO:0000256" key="4">
    <source>
        <dbReference type="ARBA" id="ARBA00022806"/>
    </source>
</evidence>
<feature type="compositionally biased region" description="Low complexity" evidence="6">
    <location>
        <begin position="47"/>
        <end position="57"/>
    </location>
</feature>
<keyword evidence="4" id="KW-0347">Helicase</keyword>
<dbReference type="PANTHER" id="PTHR47958">
    <property type="entry name" value="ATP-DEPENDENT RNA HELICASE DBP3"/>
    <property type="match status" value="1"/>
</dbReference>
<dbReference type="InterPro" id="IPR027417">
    <property type="entry name" value="P-loop_NTPase"/>
</dbReference>
<evidence type="ECO:0000259" key="7">
    <source>
        <dbReference type="PROSITE" id="PS51192"/>
    </source>
</evidence>
<feature type="region of interest" description="Disordered" evidence="6">
    <location>
        <begin position="271"/>
        <end position="297"/>
    </location>
</feature>